<evidence type="ECO:0000313" key="2">
    <source>
        <dbReference type="EMBL" id="MEN3745631.1"/>
    </source>
</evidence>
<comment type="caution">
    <text evidence="2">The sequence shown here is derived from an EMBL/GenBank/DDBJ whole genome shotgun (WGS) entry which is preliminary data.</text>
</comment>
<reference evidence="2 3" key="1">
    <citation type="submission" date="2024-05" db="EMBL/GenBank/DDBJ databases">
        <title>Sphingomonas sp. HF-S3 16S ribosomal RNA gene Genome sequencing and assembly.</title>
        <authorList>
            <person name="Lee H."/>
        </authorList>
    </citation>
    <scope>NUCLEOTIDE SEQUENCE [LARGE SCALE GENOMIC DNA]</scope>
    <source>
        <strain evidence="2 3">HF-S3</strain>
    </source>
</reference>
<proteinExistence type="predicted"/>
<dbReference type="Proteomes" id="UP001427805">
    <property type="component" value="Unassembled WGS sequence"/>
</dbReference>
<sequence length="252" mass="26770">MRRAIAAAMAGVALIAGATVWFATRSPESEPAPFRTPSARPSASPAPVASPSPDAATRLARAVAAAFPKGTRFPREFNVMEFDDHRLIDAPFGPVLVSHGHVEDAGHSDAGTIRVDYLTERDGSFALARSFPKVIELGSMGDLGDWSVSDRFTSLPVIVAEGGGTWQGYSCSMTALAELRPDGPAEVASIRSAYSNGGAVEGVATSAEGKIVDIVRGKGFTMRFTGSMTFDDRYVWRDGRFVLDGKSRLPEC</sequence>
<keyword evidence="3" id="KW-1185">Reference proteome</keyword>
<evidence type="ECO:0000313" key="3">
    <source>
        <dbReference type="Proteomes" id="UP001427805"/>
    </source>
</evidence>
<evidence type="ECO:0000256" key="1">
    <source>
        <dbReference type="SAM" id="MobiDB-lite"/>
    </source>
</evidence>
<accession>A0ABV0B518</accession>
<feature type="region of interest" description="Disordered" evidence="1">
    <location>
        <begin position="27"/>
        <end position="53"/>
    </location>
</feature>
<dbReference type="EMBL" id="JBDIZK010000001">
    <property type="protein sequence ID" value="MEN3745631.1"/>
    <property type="molecule type" value="Genomic_DNA"/>
</dbReference>
<feature type="compositionally biased region" description="Low complexity" evidence="1">
    <location>
        <begin position="31"/>
        <end position="53"/>
    </location>
</feature>
<name>A0ABV0B518_9SPHN</name>
<dbReference type="RefSeq" id="WP_346244643.1">
    <property type="nucleotide sequence ID" value="NZ_JBDIZK010000001.1"/>
</dbReference>
<protein>
    <recommendedName>
        <fullName evidence="4">Lipoprotein</fullName>
    </recommendedName>
</protein>
<organism evidence="2 3">
    <name type="scientific">Sphingomonas rustica</name>
    <dbReference type="NCBI Taxonomy" id="3103142"/>
    <lineage>
        <taxon>Bacteria</taxon>
        <taxon>Pseudomonadati</taxon>
        <taxon>Pseudomonadota</taxon>
        <taxon>Alphaproteobacteria</taxon>
        <taxon>Sphingomonadales</taxon>
        <taxon>Sphingomonadaceae</taxon>
        <taxon>Sphingomonas</taxon>
    </lineage>
</organism>
<evidence type="ECO:0008006" key="4">
    <source>
        <dbReference type="Google" id="ProtNLM"/>
    </source>
</evidence>
<gene>
    <name evidence="2" type="ORF">TPR58_00520</name>
</gene>